<dbReference type="SUPFAM" id="SSF47413">
    <property type="entry name" value="lambda repressor-like DNA-binding domains"/>
    <property type="match status" value="1"/>
</dbReference>
<evidence type="ECO:0000313" key="3">
    <source>
        <dbReference type="Proteomes" id="UP000216533"/>
    </source>
</evidence>
<dbReference type="AlphaFoldDB" id="A0A255DZ10"/>
<dbReference type="SMART" id="SM00530">
    <property type="entry name" value="HTH_XRE"/>
    <property type="match status" value="1"/>
</dbReference>
<dbReference type="EMBL" id="NMVI01000027">
    <property type="protein sequence ID" value="OYN84528.1"/>
    <property type="molecule type" value="Genomic_DNA"/>
</dbReference>
<sequence length="124" mass="13363">MLNREGKVIHMSGEMISMGQRIRAASEAAGASQEEARRAIGVSQPTYSRLEAGTRPVAGDELVALADRFGVRASTIAGLADVEARVCYAARTDVPTSTMAAMRERLFDYLELDAYLTDQGVPAR</sequence>
<dbReference type="Pfam" id="PF13560">
    <property type="entry name" value="HTH_31"/>
    <property type="match status" value="1"/>
</dbReference>
<organism evidence="2 3">
    <name type="scientific">Parenemella sanctibonifatiensis</name>
    <dbReference type="NCBI Taxonomy" id="2016505"/>
    <lineage>
        <taxon>Bacteria</taxon>
        <taxon>Bacillati</taxon>
        <taxon>Actinomycetota</taxon>
        <taxon>Actinomycetes</taxon>
        <taxon>Propionibacteriales</taxon>
        <taxon>Propionibacteriaceae</taxon>
        <taxon>Parenemella</taxon>
    </lineage>
</organism>
<proteinExistence type="predicted"/>
<reference evidence="2 3" key="1">
    <citation type="submission" date="2017-07" db="EMBL/GenBank/DDBJ databases">
        <title>Draft whole genome sequences of clinical Proprionibacteriaceae strains.</title>
        <authorList>
            <person name="Bernier A.-M."/>
            <person name="Bernard K."/>
            <person name="Domingo M.-C."/>
        </authorList>
    </citation>
    <scope>NUCLEOTIDE SEQUENCE [LARGE SCALE GENOMIC DNA]</scope>
    <source>
        <strain evidence="2 3">NML 160184</strain>
    </source>
</reference>
<name>A0A255DZ10_9ACTN</name>
<gene>
    <name evidence="2" type="ORF">CGZ92_11830</name>
</gene>
<dbReference type="PROSITE" id="PS50943">
    <property type="entry name" value="HTH_CROC1"/>
    <property type="match status" value="1"/>
</dbReference>
<evidence type="ECO:0000259" key="1">
    <source>
        <dbReference type="PROSITE" id="PS50943"/>
    </source>
</evidence>
<dbReference type="GO" id="GO:0003677">
    <property type="term" value="F:DNA binding"/>
    <property type="evidence" value="ECO:0007669"/>
    <property type="project" value="InterPro"/>
</dbReference>
<dbReference type="InterPro" id="IPR010982">
    <property type="entry name" value="Lambda_DNA-bd_dom_sf"/>
</dbReference>
<comment type="caution">
    <text evidence="2">The sequence shown here is derived from an EMBL/GenBank/DDBJ whole genome shotgun (WGS) entry which is preliminary data.</text>
</comment>
<feature type="domain" description="HTH cro/C1-type" evidence="1">
    <location>
        <begin position="22"/>
        <end position="76"/>
    </location>
</feature>
<dbReference type="Gene3D" id="1.10.260.40">
    <property type="entry name" value="lambda repressor-like DNA-binding domains"/>
    <property type="match status" value="1"/>
</dbReference>
<evidence type="ECO:0000313" key="2">
    <source>
        <dbReference type="EMBL" id="OYN84528.1"/>
    </source>
</evidence>
<accession>A0A255DZ10</accession>
<protein>
    <submittedName>
        <fullName evidence="2">Transcriptional regulator</fullName>
    </submittedName>
</protein>
<dbReference type="InterPro" id="IPR001387">
    <property type="entry name" value="Cro/C1-type_HTH"/>
</dbReference>
<dbReference type="CDD" id="cd00093">
    <property type="entry name" value="HTH_XRE"/>
    <property type="match status" value="1"/>
</dbReference>
<dbReference type="Proteomes" id="UP000216533">
    <property type="component" value="Unassembled WGS sequence"/>
</dbReference>